<dbReference type="InterPro" id="IPR018062">
    <property type="entry name" value="HTH_AraC-typ_CS"/>
</dbReference>
<dbReference type="InterPro" id="IPR018060">
    <property type="entry name" value="HTH_AraC"/>
</dbReference>
<evidence type="ECO:0000259" key="5">
    <source>
        <dbReference type="PROSITE" id="PS01124"/>
    </source>
</evidence>
<feature type="domain" description="HTH araC/xylS-type" evidence="5">
    <location>
        <begin position="178"/>
        <end position="275"/>
    </location>
</feature>
<evidence type="ECO:0000313" key="7">
    <source>
        <dbReference type="Proteomes" id="UP000192738"/>
    </source>
</evidence>
<dbReference type="PANTHER" id="PTHR46796:SF2">
    <property type="entry name" value="TRANSCRIPTIONAL REGULATORY PROTEIN"/>
    <property type="match status" value="1"/>
</dbReference>
<evidence type="ECO:0000313" key="6">
    <source>
        <dbReference type="EMBL" id="SMD17246.1"/>
    </source>
</evidence>
<dbReference type="InterPro" id="IPR037923">
    <property type="entry name" value="HTH-like"/>
</dbReference>
<dbReference type="RefSeq" id="WP_084578560.1">
    <property type="nucleotide sequence ID" value="NZ_CP155572.1"/>
</dbReference>
<dbReference type="SMART" id="SM00342">
    <property type="entry name" value="HTH_ARAC"/>
    <property type="match status" value="1"/>
</dbReference>
<dbReference type="PANTHER" id="PTHR46796">
    <property type="entry name" value="HTH-TYPE TRANSCRIPTIONAL ACTIVATOR RHAS-RELATED"/>
    <property type="match status" value="1"/>
</dbReference>
<keyword evidence="2" id="KW-0238">DNA-binding</keyword>
<proteinExistence type="predicted"/>
<protein>
    <submittedName>
        <fullName evidence="6">Transcriptional regulator, AraC family</fullName>
    </submittedName>
</protein>
<dbReference type="Pfam" id="PF12833">
    <property type="entry name" value="HTH_18"/>
    <property type="match status" value="1"/>
</dbReference>
<reference evidence="6 7" key="1">
    <citation type="submission" date="2017-04" db="EMBL/GenBank/DDBJ databases">
        <authorList>
            <person name="Afonso C.L."/>
            <person name="Miller P.J."/>
            <person name="Scott M.A."/>
            <person name="Spackman E."/>
            <person name="Goraichik I."/>
            <person name="Dimitrov K.M."/>
            <person name="Suarez D.L."/>
            <person name="Swayne D.E."/>
        </authorList>
    </citation>
    <scope>NUCLEOTIDE SEQUENCE [LARGE SCALE GENOMIC DNA]</scope>
    <source>
        <strain evidence="6 7">DSM 5090</strain>
    </source>
</reference>
<dbReference type="EMBL" id="FWXI01000049">
    <property type="protein sequence ID" value="SMD17246.1"/>
    <property type="molecule type" value="Genomic_DNA"/>
</dbReference>
<dbReference type="SUPFAM" id="SSF51215">
    <property type="entry name" value="Regulatory protein AraC"/>
    <property type="match status" value="1"/>
</dbReference>
<evidence type="ECO:0000256" key="1">
    <source>
        <dbReference type="ARBA" id="ARBA00023015"/>
    </source>
</evidence>
<dbReference type="InterPro" id="IPR050204">
    <property type="entry name" value="AraC_XylS_family_regulators"/>
</dbReference>
<dbReference type="Gene3D" id="1.10.10.60">
    <property type="entry name" value="Homeodomain-like"/>
    <property type="match status" value="2"/>
</dbReference>
<dbReference type="InterPro" id="IPR003313">
    <property type="entry name" value="AraC-bd"/>
</dbReference>
<dbReference type="Pfam" id="PF02311">
    <property type="entry name" value="AraC_binding"/>
    <property type="match status" value="1"/>
</dbReference>
<keyword evidence="3" id="KW-0010">Activator</keyword>
<dbReference type="InterPro" id="IPR020449">
    <property type="entry name" value="Tscrpt_reg_AraC-type_HTH"/>
</dbReference>
<name>A0A1W2F6V1_9FIRM</name>
<dbReference type="PROSITE" id="PS00041">
    <property type="entry name" value="HTH_ARAC_FAMILY_1"/>
    <property type="match status" value="1"/>
</dbReference>
<gene>
    <name evidence="6" type="ORF">SAMN04488500_1498</name>
</gene>
<dbReference type="SUPFAM" id="SSF46689">
    <property type="entry name" value="Homeodomain-like"/>
    <property type="match status" value="2"/>
</dbReference>
<dbReference type="PRINTS" id="PR00032">
    <property type="entry name" value="HTHARAC"/>
</dbReference>
<keyword evidence="7" id="KW-1185">Reference proteome</keyword>
<dbReference type="AlphaFoldDB" id="A0A1W2F6V1"/>
<evidence type="ECO:0000256" key="2">
    <source>
        <dbReference type="ARBA" id="ARBA00023125"/>
    </source>
</evidence>
<keyword evidence="1" id="KW-0805">Transcription regulation</keyword>
<sequence length="277" mass="31752">MAMFKKNKASCIRIADMNNLEVYKASYTTHAFSRHWHDGFGIGVIENGCEVFDYDGRRQYAPQRSIVLMNPGVVHTGSAANQQLGWQYNIMYPQSGCLQEIAGQINEKNNHVPYFPNPVVFDKDCAEKLLNLFSLFEYSPLSMEYQSVFISAMAMILRRHSSLVYAGMERKKDNKVVKLVKEYIYQYYAKNISLGELSIISGKSQFHLLREFGREVGIPPHTYQIFIRIQKAKELLLKGQSILVVALETGFTDQSHFSRYFKRIVGVTPREYVNSSG</sequence>
<organism evidence="6 7">
    <name type="scientific">Sporomusa malonica</name>
    <dbReference type="NCBI Taxonomy" id="112901"/>
    <lineage>
        <taxon>Bacteria</taxon>
        <taxon>Bacillati</taxon>
        <taxon>Bacillota</taxon>
        <taxon>Negativicutes</taxon>
        <taxon>Selenomonadales</taxon>
        <taxon>Sporomusaceae</taxon>
        <taxon>Sporomusa</taxon>
    </lineage>
</organism>
<accession>A0A1W2F6V1</accession>
<dbReference type="STRING" id="112901.SAMN04488500_1498"/>
<dbReference type="GO" id="GO:0003700">
    <property type="term" value="F:DNA-binding transcription factor activity"/>
    <property type="evidence" value="ECO:0007669"/>
    <property type="project" value="InterPro"/>
</dbReference>
<dbReference type="OrthoDB" id="9772607at2"/>
<dbReference type="InterPro" id="IPR009057">
    <property type="entry name" value="Homeodomain-like_sf"/>
</dbReference>
<dbReference type="Proteomes" id="UP000192738">
    <property type="component" value="Unassembled WGS sequence"/>
</dbReference>
<dbReference type="PROSITE" id="PS01124">
    <property type="entry name" value="HTH_ARAC_FAMILY_2"/>
    <property type="match status" value="1"/>
</dbReference>
<keyword evidence="4" id="KW-0804">Transcription</keyword>
<evidence type="ECO:0000256" key="4">
    <source>
        <dbReference type="ARBA" id="ARBA00023163"/>
    </source>
</evidence>
<evidence type="ECO:0000256" key="3">
    <source>
        <dbReference type="ARBA" id="ARBA00023159"/>
    </source>
</evidence>
<dbReference type="GO" id="GO:0043565">
    <property type="term" value="F:sequence-specific DNA binding"/>
    <property type="evidence" value="ECO:0007669"/>
    <property type="project" value="InterPro"/>
</dbReference>